<organism evidence="1">
    <name type="scientific">hydrothermal vent metagenome</name>
    <dbReference type="NCBI Taxonomy" id="652676"/>
    <lineage>
        <taxon>unclassified sequences</taxon>
        <taxon>metagenomes</taxon>
        <taxon>ecological metagenomes</taxon>
    </lineage>
</organism>
<dbReference type="PROSITE" id="PS51257">
    <property type="entry name" value="PROKAR_LIPOPROTEIN"/>
    <property type="match status" value="1"/>
</dbReference>
<reference evidence="1" key="1">
    <citation type="submission" date="2018-06" db="EMBL/GenBank/DDBJ databases">
        <authorList>
            <person name="Zhirakovskaya E."/>
        </authorList>
    </citation>
    <scope>NUCLEOTIDE SEQUENCE</scope>
</reference>
<dbReference type="EMBL" id="UOGL01000211">
    <property type="protein sequence ID" value="VAX38486.1"/>
    <property type="molecule type" value="Genomic_DNA"/>
</dbReference>
<sequence length="96" mass="10863">MKNHILYFSILFFALASGGCTPPPKVSNAEQFEQRLQLKNSLQAVMNLSDKWDTNQKANLIQLIQPIAEKHDVNELRNLAAKTIKALQKTNEPTDK</sequence>
<name>A0A3B1D6F9_9ZZZZ</name>
<protein>
    <submittedName>
        <fullName evidence="1">Uncharacterized protein</fullName>
    </submittedName>
</protein>
<accession>A0A3B1D6F9</accession>
<proteinExistence type="predicted"/>
<evidence type="ECO:0000313" key="1">
    <source>
        <dbReference type="EMBL" id="VAX38486.1"/>
    </source>
</evidence>
<gene>
    <name evidence="1" type="ORF">MNBD_PLANCTO02-2376</name>
</gene>
<dbReference type="AlphaFoldDB" id="A0A3B1D6F9"/>